<sequence length="55" mass="6137">MDFINFCAFVDFPEPNRSIPTGRNKALTVKEKGEGSDANFVGFPISDKAKGLRFR</sequence>
<dbReference type="RefSeq" id="WP_259102052.1">
    <property type="nucleotide sequence ID" value="NZ_CP130454.1"/>
</dbReference>
<name>A0ABT2EW67_9BACT</name>
<gene>
    <name evidence="1" type="ORF">M2350_003604</name>
    <name evidence="2" type="ORF">M2350_003618</name>
</gene>
<protein>
    <submittedName>
        <fullName evidence="1">Uncharacterized protein</fullName>
    </submittedName>
</protein>
<comment type="caution">
    <text evidence="1">The sequence shown here is derived from an EMBL/GenBank/DDBJ whole genome shotgun (WGS) entry which is preliminary data.</text>
</comment>
<proteinExistence type="predicted"/>
<reference evidence="1 3" key="1">
    <citation type="submission" date="2022-08" db="EMBL/GenBank/DDBJ databases">
        <title>Bacterial and archaeal communities from various locations to study Microbial Dark Matter (Phase II).</title>
        <authorList>
            <person name="Stepanauskas R."/>
        </authorList>
    </citation>
    <scope>NUCLEOTIDE SEQUENCE [LARGE SCALE GENOMIC DNA]</scope>
    <source>
        <strain evidence="1 3">PD1</strain>
    </source>
</reference>
<dbReference type="EMBL" id="JANUCP010000009">
    <property type="protein sequence ID" value="MCS3921163.1"/>
    <property type="molecule type" value="Genomic_DNA"/>
</dbReference>
<dbReference type="EMBL" id="JANUCP010000010">
    <property type="protein sequence ID" value="MCS3921172.1"/>
    <property type="molecule type" value="Genomic_DNA"/>
</dbReference>
<evidence type="ECO:0000313" key="1">
    <source>
        <dbReference type="EMBL" id="MCS3921163.1"/>
    </source>
</evidence>
<keyword evidence="3" id="KW-1185">Reference proteome</keyword>
<dbReference type="Proteomes" id="UP001204798">
    <property type="component" value="Unassembled WGS sequence"/>
</dbReference>
<evidence type="ECO:0000313" key="3">
    <source>
        <dbReference type="Proteomes" id="UP001204798"/>
    </source>
</evidence>
<evidence type="ECO:0000313" key="2">
    <source>
        <dbReference type="EMBL" id="MCS3921172.1"/>
    </source>
</evidence>
<accession>A0ABT2EW67</accession>
<organism evidence="1 3">
    <name type="scientific">Candidatus Fervidibacter sacchari</name>
    <dbReference type="NCBI Taxonomy" id="1448929"/>
    <lineage>
        <taxon>Bacteria</taxon>
        <taxon>Candidatus Fervidibacterota</taxon>
        <taxon>Candidatus Fervidibacter</taxon>
    </lineage>
</organism>